<keyword evidence="2" id="KW-0378">Hydrolase</keyword>
<feature type="domain" description="Serine aminopeptidase S33" evidence="1">
    <location>
        <begin position="81"/>
        <end position="229"/>
    </location>
</feature>
<dbReference type="Pfam" id="PF12146">
    <property type="entry name" value="Hydrolase_4"/>
    <property type="match status" value="1"/>
</dbReference>
<dbReference type="Gene3D" id="3.40.50.1820">
    <property type="entry name" value="alpha/beta hydrolase"/>
    <property type="match status" value="1"/>
</dbReference>
<proteinExistence type="predicted"/>
<evidence type="ECO:0000313" key="2">
    <source>
        <dbReference type="EMBL" id="MBD1321715.1"/>
    </source>
</evidence>
<dbReference type="EMBL" id="JACWMS010000004">
    <property type="protein sequence ID" value="MBD1321715.1"/>
    <property type="molecule type" value="Genomic_DNA"/>
</dbReference>
<evidence type="ECO:0000259" key="1">
    <source>
        <dbReference type="Pfam" id="PF12146"/>
    </source>
</evidence>
<accession>A0ABR7WG08</accession>
<dbReference type="Proteomes" id="UP000602395">
    <property type="component" value="Unassembled WGS sequence"/>
</dbReference>
<evidence type="ECO:0000313" key="3">
    <source>
        <dbReference type="Proteomes" id="UP000602395"/>
    </source>
</evidence>
<comment type="caution">
    <text evidence="2">The sequence shown here is derived from an EMBL/GenBank/DDBJ whole genome shotgun (WGS) entry which is preliminary data.</text>
</comment>
<dbReference type="GO" id="GO:0016787">
    <property type="term" value="F:hydrolase activity"/>
    <property type="evidence" value="ECO:0007669"/>
    <property type="project" value="UniProtKB-KW"/>
</dbReference>
<protein>
    <submittedName>
        <fullName evidence="2">Alpha/beta hydrolase</fullName>
    </submittedName>
</protein>
<sequence length="382" mass="41486">MWAGRHLAPVSACGGFSTVDAVTATHGAARQDGPPTANWQPDRLLDRYEILTLPLGPDPDGEDPITATLVRKSGDADTSFPNGAVLYVHGFTDYFFHEPLADFFHERGYAFYALDLRKCGRSLKPHHTAHFTTDLRQYDEELGRALDVIVDETSADGAPARVIVAAHSTGGLITPLWLDRLRTAAPDRHAHVSGLLLNSPWFDLQGSPVLRSLPVSLLLRGVAAARPRTVIPQELSDGYGRSIHETTGGEWTFDLSLKPMGGFPVTFGFLTAVRRGQARLHRGIDVGVPTLVLRSDKTLFDRGHGAGVDNADVVLDVRHMARWSGYLGDRVSVTPVADARHDVFLSVENARDQAYRTVDAWMRTTLSVPAGGADTRSLVGGA</sequence>
<dbReference type="InterPro" id="IPR022742">
    <property type="entry name" value="Hydrolase_4"/>
</dbReference>
<organism evidence="2 3">
    <name type="scientific">Gordonia hankookensis</name>
    <dbReference type="NCBI Taxonomy" id="589403"/>
    <lineage>
        <taxon>Bacteria</taxon>
        <taxon>Bacillati</taxon>
        <taxon>Actinomycetota</taxon>
        <taxon>Actinomycetes</taxon>
        <taxon>Mycobacteriales</taxon>
        <taxon>Gordoniaceae</taxon>
        <taxon>Gordonia</taxon>
    </lineage>
</organism>
<dbReference type="InterPro" id="IPR029058">
    <property type="entry name" value="AB_hydrolase_fold"/>
</dbReference>
<name>A0ABR7WG08_9ACTN</name>
<gene>
    <name evidence="2" type="ORF">IDF66_19225</name>
</gene>
<keyword evidence="3" id="KW-1185">Reference proteome</keyword>
<reference evidence="2 3" key="1">
    <citation type="submission" date="2020-09" db="EMBL/GenBank/DDBJ databases">
        <title>Novel species in genus Gordonia.</title>
        <authorList>
            <person name="Zhang G."/>
        </authorList>
    </citation>
    <scope>NUCLEOTIDE SEQUENCE [LARGE SCALE GENOMIC DNA]</scope>
    <source>
        <strain evidence="2 3">ON-33</strain>
    </source>
</reference>
<dbReference type="SUPFAM" id="SSF53474">
    <property type="entry name" value="alpha/beta-Hydrolases"/>
    <property type="match status" value="1"/>
</dbReference>